<dbReference type="OrthoDB" id="10590767at2759"/>
<protein>
    <submittedName>
        <fullName evidence="1">16529_t:CDS:1</fullName>
    </submittedName>
</protein>
<feature type="non-terminal residue" evidence="1">
    <location>
        <position position="1"/>
    </location>
</feature>
<reference evidence="1" key="1">
    <citation type="submission" date="2022-08" db="EMBL/GenBank/DDBJ databases">
        <authorList>
            <person name="Kallberg Y."/>
            <person name="Tangrot J."/>
            <person name="Rosling A."/>
        </authorList>
    </citation>
    <scope>NUCLEOTIDE SEQUENCE</scope>
    <source>
        <strain evidence="1">Wild A</strain>
    </source>
</reference>
<keyword evidence="2" id="KW-1185">Reference proteome</keyword>
<name>A0A9W4X9A6_9GLOM</name>
<organism evidence="1 2">
    <name type="scientific">Funneliformis geosporum</name>
    <dbReference type="NCBI Taxonomy" id="1117311"/>
    <lineage>
        <taxon>Eukaryota</taxon>
        <taxon>Fungi</taxon>
        <taxon>Fungi incertae sedis</taxon>
        <taxon>Mucoromycota</taxon>
        <taxon>Glomeromycotina</taxon>
        <taxon>Glomeromycetes</taxon>
        <taxon>Glomerales</taxon>
        <taxon>Glomeraceae</taxon>
        <taxon>Funneliformis</taxon>
    </lineage>
</organism>
<comment type="caution">
    <text evidence="1">The sequence shown here is derived from an EMBL/GenBank/DDBJ whole genome shotgun (WGS) entry which is preliminary data.</text>
</comment>
<proteinExistence type="predicted"/>
<dbReference type="EMBL" id="CAMKVN010012723">
    <property type="protein sequence ID" value="CAI2195616.1"/>
    <property type="molecule type" value="Genomic_DNA"/>
</dbReference>
<evidence type="ECO:0000313" key="2">
    <source>
        <dbReference type="Proteomes" id="UP001153678"/>
    </source>
</evidence>
<dbReference type="Proteomes" id="UP001153678">
    <property type="component" value="Unassembled WGS sequence"/>
</dbReference>
<dbReference type="AlphaFoldDB" id="A0A9W4X9A6"/>
<gene>
    <name evidence="1" type="ORF">FWILDA_LOCUS17167</name>
</gene>
<evidence type="ECO:0000313" key="1">
    <source>
        <dbReference type="EMBL" id="CAI2195616.1"/>
    </source>
</evidence>
<accession>A0A9W4X9A6</accession>
<sequence>TYAEEYDLEESQDFLTYPIIHDTQHETIKSLNELCDLTEIEVYTQEVSESYKQKKLVFSYLTIEIEELEKKNLMEIFDFLVQKHLERNQGFEDPLALQTEMKGYYNAFQEVEIKQDTQLLKQISKQLEAITTRLEKNYQFIRLEQRTPI</sequence>